<organism evidence="1 2">
    <name type="scientific">Pleurotus ostreatus</name>
    <name type="common">Oyster mushroom</name>
    <name type="synonym">White-rot fungus</name>
    <dbReference type="NCBI Taxonomy" id="5322"/>
    <lineage>
        <taxon>Eukaryota</taxon>
        <taxon>Fungi</taxon>
        <taxon>Dikarya</taxon>
        <taxon>Basidiomycota</taxon>
        <taxon>Agaricomycotina</taxon>
        <taxon>Agaricomycetes</taxon>
        <taxon>Agaricomycetidae</taxon>
        <taxon>Agaricales</taxon>
        <taxon>Pleurotineae</taxon>
        <taxon>Pleurotaceae</taxon>
        <taxon>Pleurotus</taxon>
    </lineage>
</organism>
<gene>
    <name evidence="1" type="ORF">PC9H_002283</name>
</gene>
<proteinExistence type="predicted"/>
<comment type="caution">
    <text evidence="1">The sequence shown here is derived from an EMBL/GenBank/DDBJ whole genome shotgun (WGS) entry which is preliminary data.</text>
</comment>
<dbReference type="OrthoDB" id="2219495at2759"/>
<reference evidence="1" key="1">
    <citation type="submission" date="2019-07" db="EMBL/GenBank/DDBJ databases">
        <authorList>
            <person name="Palmer J.M."/>
        </authorList>
    </citation>
    <scope>NUCLEOTIDE SEQUENCE</scope>
    <source>
        <strain evidence="1">PC9</strain>
    </source>
</reference>
<sequence length="261" mass="29444">MTFTLSPETWIHVFEYLNQSELAPMLYISHSMKGSVEAVLYKEVEIVDARTGAGISHFVDQSHRTITKEDGRLAGVVRTLPHSMASSHAGATPRRSTLNRCPLLSLRNLKYLDVFYHGVVLMPPVVDATCQITSTTRLSYPSIVKDPIPFADFLGSLPAYDARQFYTIYTPGPHRITPPLTTARAGLFQEIKHFNIFSDHWVKIGDIVAESAIFLRQTKVEYLRAGLVCDDNQEFVESLFWLVPTLKIFDFERISFETGDG</sequence>
<dbReference type="VEuPathDB" id="FungiDB:PC9H_002283"/>
<accession>A0A8H7DQB7</accession>
<evidence type="ECO:0000313" key="1">
    <source>
        <dbReference type="EMBL" id="KAF7419691.1"/>
    </source>
</evidence>
<dbReference type="Proteomes" id="UP000623687">
    <property type="component" value="Unassembled WGS sequence"/>
</dbReference>
<dbReference type="GeneID" id="59372124"/>
<evidence type="ECO:0008006" key="3">
    <source>
        <dbReference type="Google" id="ProtNLM"/>
    </source>
</evidence>
<dbReference type="RefSeq" id="XP_036626545.1">
    <property type="nucleotide sequence ID" value="XM_036771924.1"/>
</dbReference>
<protein>
    <recommendedName>
        <fullName evidence="3">F-box domain-containing protein</fullName>
    </recommendedName>
</protein>
<evidence type="ECO:0000313" key="2">
    <source>
        <dbReference type="Proteomes" id="UP000623687"/>
    </source>
</evidence>
<dbReference type="EMBL" id="JACETU010000010">
    <property type="protein sequence ID" value="KAF7419691.1"/>
    <property type="molecule type" value="Genomic_DNA"/>
</dbReference>
<name>A0A8H7DQB7_PLEOS</name>
<dbReference type="AlphaFoldDB" id="A0A8H7DQB7"/>
<keyword evidence="2" id="KW-1185">Reference proteome</keyword>